<keyword evidence="4" id="KW-0949">S-adenosyl-L-methionine</keyword>
<dbReference type="RefSeq" id="WP_320378218.1">
    <property type="nucleotide sequence ID" value="NZ_JAWDIQ010000001.1"/>
</dbReference>
<feature type="domain" description="DNA methylase N-4/N-6" evidence="7">
    <location>
        <begin position="195"/>
        <end position="352"/>
    </location>
</feature>
<organism evidence="9 10">
    <name type="scientific">Paracerasibacillus soli</name>
    <dbReference type="NCBI Taxonomy" id="480284"/>
    <lineage>
        <taxon>Bacteria</taxon>
        <taxon>Bacillati</taxon>
        <taxon>Bacillota</taxon>
        <taxon>Bacilli</taxon>
        <taxon>Bacillales</taxon>
        <taxon>Bacillaceae</taxon>
        <taxon>Paracerasibacillus</taxon>
    </lineage>
</organism>
<name>A0ABU5CLZ6_9BACI</name>
<evidence type="ECO:0000256" key="6">
    <source>
        <dbReference type="SAM" id="MobiDB-lite"/>
    </source>
</evidence>
<dbReference type="Pfam" id="PF12564">
    <property type="entry name" value="TypeIII_RM_meth"/>
    <property type="match status" value="1"/>
</dbReference>
<keyword evidence="10" id="KW-1185">Reference proteome</keyword>
<dbReference type="Pfam" id="PF01555">
    <property type="entry name" value="N6_N4_Mtase"/>
    <property type="match status" value="1"/>
</dbReference>
<dbReference type="GO" id="GO:0032259">
    <property type="term" value="P:methylation"/>
    <property type="evidence" value="ECO:0007669"/>
    <property type="project" value="UniProtKB-KW"/>
</dbReference>
<gene>
    <name evidence="9" type="ORF">RWD45_00450</name>
</gene>
<dbReference type="Proteomes" id="UP001275315">
    <property type="component" value="Unassembled WGS sequence"/>
</dbReference>
<evidence type="ECO:0000256" key="3">
    <source>
        <dbReference type="ARBA" id="ARBA00022679"/>
    </source>
</evidence>
<keyword evidence="3 9" id="KW-0808">Transferase</keyword>
<protein>
    <submittedName>
        <fullName evidence="9">Site-specific DNA-methyltransferase</fullName>
        <ecNumber evidence="9">2.1.1.-</ecNumber>
    </submittedName>
</protein>
<evidence type="ECO:0000313" key="9">
    <source>
        <dbReference type="EMBL" id="MDY0407387.1"/>
    </source>
</evidence>
<sequence>METILMKEIKKVLLYFPEYWERDTLLKNKVVEDVREYRTDLIEALLSNDYIQTAYSVKVRNGIVFKTDEFVTMLRFKNYWENSYTRFRNEVGLTSEGKYLKYDSDVVLDFPYKDCVLEGGMTKEDVGKSEIYYHSVLAREEIDVMLSPKVLTNIKKYDVEGEHEITEFEETDNLILKGNNLIALHSLRGRYAGKVKLIYIDPPYNTGNDGFKYNDRFNRSSWLIFMKNRLEIAKELLSNDGSIWINIDSNESHYLNVLLDSVFGEDNFLADVIWNHTKQSKNDERFFSRHYNHLIVYAKDKENLDPFKLPRTKENNINYKNQNNDPKGPWRAGDVRSPNLRQTLKFNIIAPNGTIIPHLTMGGVGLKSPWTKR</sequence>
<evidence type="ECO:0000256" key="5">
    <source>
        <dbReference type="ARBA" id="ARBA00022747"/>
    </source>
</evidence>
<feature type="domain" description="Type III restriction/modification enzyme methylation subunit" evidence="8">
    <location>
        <begin position="41"/>
        <end position="93"/>
    </location>
</feature>
<dbReference type="EMBL" id="JAWDIQ010000001">
    <property type="protein sequence ID" value="MDY0407387.1"/>
    <property type="molecule type" value="Genomic_DNA"/>
</dbReference>
<evidence type="ECO:0000256" key="2">
    <source>
        <dbReference type="ARBA" id="ARBA00022603"/>
    </source>
</evidence>
<dbReference type="PRINTS" id="PR00506">
    <property type="entry name" value="D21N6MTFRASE"/>
</dbReference>
<comment type="caution">
    <text evidence="9">The sequence shown here is derived from an EMBL/GenBank/DDBJ whole genome shotgun (WGS) entry which is preliminary data.</text>
</comment>
<evidence type="ECO:0000259" key="8">
    <source>
        <dbReference type="Pfam" id="PF12564"/>
    </source>
</evidence>
<dbReference type="PROSITE" id="PS00092">
    <property type="entry name" value="N6_MTASE"/>
    <property type="match status" value="1"/>
</dbReference>
<evidence type="ECO:0000259" key="7">
    <source>
        <dbReference type="Pfam" id="PF01555"/>
    </source>
</evidence>
<dbReference type="EC" id="2.1.1.-" evidence="9"/>
<dbReference type="Gene3D" id="3.40.50.150">
    <property type="entry name" value="Vaccinia Virus protein VP39"/>
    <property type="match status" value="1"/>
</dbReference>
<dbReference type="InterPro" id="IPR022221">
    <property type="entry name" value="TypeIII_RM_meth"/>
</dbReference>
<keyword evidence="2 9" id="KW-0489">Methyltransferase</keyword>
<dbReference type="InterPro" id="IPR029063">
    <property type="entry name" value="SAM-dependent_MTases_sf"/>
</dbReference>
<feature type="compositionally biased region" description="Low complexity" evidence="6">
    <location>
        <begin position="315"/>
        <end position="324"/>
    </location>
</feature>
<dbReference type="InterPro" id="IPR002295">
    <property type="entry name" value="N4/N6-MTase_EcoPI_Mod-like"/>
</dbReference>
<feature type="region of interest" description="Disordered" evidence="6">
    <location>
        <begin position="309"/>
        <end position="333"/>
    </location>
</feature>
<reference evidence="9 10" key="1">
    <citation type="submission" date="2023-10" db="EMBL/GenBank/DDBJ databases">
        <title>Virgibacillus soli CC-YMP-6 genome.</title>
        <authorList>
            <person name="Miliotis G."/>
            <person name="Sengupta P."/>
            <person name="Hameed A."/>
            <person name="Chuvochina M."/>
            <person name="Mcdonagh F."/>
            <person name="Simpson A.C."/>
            <person name="Singh N.K."/>
            <person name="Rekha P.D."/>
            <person name="Raman K."/>
            <person name="Hugenholtz P."/>
            <person name="Venkateswaran K."/>
        </authorList>
    </citation>
    <scope>NUCLEOTIDE SEQUENCE [LARGE SCALE GENOMIC DNA]</scope>
    <source>
        <strain evidence="9 10">CC-YMP-6</strain>
    </source>
</reference>
<dbReference type="InterPro" id="IPR002941">
    <property type="entry name" value="DNA_methylase_N4/N6"/>
</dbReference>
<accession>A0ABU5CLZ6</accession>
<dbReference type="InterPro" id="IPR002052">
    <property type="entry name" value="DNA_methylase_N6_adenine_CS"/>
</dbReference>
<dbReference type="SUPFAM" id="SSF53335">
    <property type="entry name" value="S-adenosyl-L-methionine-dependent methyltransferases"/>
    <property type="match status" value="1"/>
</dbReference>
<dbReference type="GO" id="GO:0008168">
    <property type="term" value="F:methyltransferase activity"/>
    <property type="evidence" value="ECO:0007669"/>
    <property type="project" value="UniProtKB-KW"/>
</dbReference>
<evidence type="ECO:0000256" key="1">
    <source>
        <dbReference type="ARBA" id="ARBA00006594"/>
    </source>
</evidence>
<evidence type="ECO:0000313" key="10">
    <source>
        <dbReference type="Proteomes" id="UP001275315"/>
    </source>
</evidence>
<keyword evidence="5" id="KW-0680">Restriction system</keyword>
<comment type="similarity">
    <text evidence="1">Belongs to the N(4)/N(6)-methyltransferase family.</text>
</comment>
<proteinExistence type="inferred from homology"/>
<evidence type="ECO:0000256" key="4">
    <source>
        <dbReference type="ARBA" id="ARBA00022691"/>
    </source>
</evidence>